<dbReference type="Pfam" id="PF14844">
    <property type="entry name" value="PH_BEACH"/>
    <property type="match status" value="1"/>
</dbReference>
<dbReference type="Pfam" id="PF23295">
    <property type="entry name" value="Arm_4"/>
    <property type="match status" value="1"/>
</dbReference>
<dbReference type="Pfam" id="PF13385">
    <property type="entry name" value="Laminin_G_3"/>
    <property type="match status" value="1"/>
</dbReference>
<comment type="caution">
    <text evidence="4">The sequence shown here is derived from an EMBL/GenBank/DDBJ whole genome shotgun (WGS) entry which is preliminary data.</text>
</comment>
<feature type="region of interest" description="Disordered" evidence="3">
    <location>
        <begin position="1631"/>
        <end position="1692"/>
    </location>
</feature>
<keyword evidence="2" id="KW-0677">Repeat</keyword>
<dbReference type="InterPro" id="IPR056252">
    <property type="entry name" value="Alfy-like_Arm-like"/>
</dbReference>
<dbReference type="OrthoDB" id="26681at2759"/>
<dbReference type="Pfam" id="PF02138">
    <property type="entry name" value="Beach"/>
    <property type="match status" value="1"/>
</dbReference>
<dbReference type="SUPFAM" id="SSF50729">
    <property type="entry name" value="PH domain-like"/>
    <property type="match status" value="1"/>
</dbReference>
<dbReference type="Gene3D" id="1.10.1540.10">
    <property type="entry name" value="BEACH domain"/>
    <property type="match status" value="1"/>
</dbReference>
<organism evidence="4 5">
    <name type="scientific">Aspergillus terreus</name>
    <dbReference type="NCBI Taxonomy" id="33178"/>
    <lineage>
        <taxon>Eukaryota</taxon>
        <taxon>Fungi</taxon>
        <taxon>Dikarya</taxon>
        <taxon>Ascomycota</taxon>
        <taxon>Pezizomycotina</taxon>
        <taxon>Eurotiomycetes</taxon>
        <taxon>Eurotiomycetidae</taxon>
        <taxon>Eurotiales</taxon>
        <taxon>Aspergillaceae</taxon>
        <taxon>Aspergillus</taxon>
        <taxon>Aspergillus subgen. Circumdati</taxon>
    </lineage>
</organism>
<dbReference type="Pfam" id="PF00400">
    <property type="entry name" value="WD40"/>
    <property type="match status" value="1"/>
</dbReference>
<dbReference type="SUPFAM" id="SSF50978">
    <property type="entry name" value="WD40 repeat-like"/>
    <property type="match status" value="1"/>
</dbReference>
<feature type="region of interest" description="Disordered" evidence="3">
    <location>
        <begin position="1"/>
        <end position="20"/>
    </location>
</feature>
<dbReference type="InterPro" id="IPR019775">
    <property type="entry name" value="WD40_repeat_CS"/>
</dbReference>
<keyword evidence="5" id="KW-1185">Reference proteome</keyword>
<protein>
    <submittedName>
        <fullName evidence="4">Beige/BEACH domain protein</fullName>
    </submittedName>
</protein>
<dbReference type="CDD" id="cd01201">
    <property type="entry name" value="PH_BEACH"/>
    <property type="match status" value="1"/>
</dbReference>
<sequence length="2502" mass="281343">MNRATSALSPSPSSSSQWSTTELAPVVEDLRFICEEDTINSQTALTATECLLRLRHTFIDSDRPSEAKEAFRHLNGFQILLDLLRKIADTYEPQDSSRDERKSLLSLHKDTLAVLAEGLKGHFGNKRHFANRIAGGGERALEGAFSILAKKIDAIQADTEQFYGGILAAALCQETIANIFTSLSTKYEAVQDLSTDDVRAEVDRCVGTSETVEVPELLGPFVRVWLMQSSSSEFHHRVQRLALPACLCQLASQSQRNVTTLHGTGVLSLVLPILFADDRSEPERLFYQELAKLLCAHGISHLDDAVTLYRKAHGSPKILQFLVSVMKQSKEPPSIQFDLSTHGFCSLEFSTMGRPFPPTTTSGYTLAVWARFDKFDSTTHTTIFGAFDSSQTCFLLAYLEKDTRNFILQSSIRGPRPSVRFKSIAFEPNRWYHICVVHKKPKPPSYARASLFIDGEFVEQTRIEYPCVPLATTPNRVPRVQAFFGTPQDLAMKLGKGVSMSRWSLANAVLLEDALSDDMIAVFYNLGPRYYGNFQDCLGSFQTYKASASLNLRNEHLHPGKEEQSDIVTAVRRKASLLIREGSILINVSPLAVLDDDDSNNVDETRLIKCLSKQAAKNLHQLTKAGGNAIAVNGATPSINDALTQAHGIGVLTGDPVVTVPHSLDDVSWRIGGCAAVHLSLVHASTTAEATRLAVLALYEAVQDSWRNSEAMEKENGYGVLAALLREKLGSPPGSSNAGSKTSGVCSSVDERSTLALELLRSTLRFVGYDFEQPNRSIITNPLAYRVLLVDLEIWRSGEQPLLDLYYSQFCTFASGSQFRRFNAKRLARMRVNKKLLEALKVEDFTSEALQLFITAFKSLMESCMSADLLRSLALFITYSIHKPKEPSRLQKKKSLRFNTNTLNQQSSAGKKFVPGVTMATEMLRMYCSLLCNPHDLGPIKKFAKAVTNKWLLYLMCEDEPEIVTMATKILARLIYTHGSSYSKKLHDKTGGYIIMRHYLKRWWNVPALWPICFSIFFGMDIAKMNLDRPFDELGLLDLFCSGGSADVLYPEMLSVLTGMLQTALKRAILCDESLEFNDQTSDELRDRLRLGPKSTMASQVPVSSATEAVSLLAAVTDFLAGVQVKSQPFREFTMCPEYVQGLLAVLFPVVVGSDSVSTEVELNSQSRRGLEFNEQHLVIRPRSSRPTELRTTTVEQPGSQDDRGDSVGRGSSFVLVSSDGGSCSPSTARIRHAFRPNNIEHPGSIEYPLITSILNLVLLVFSEQLLERKDFTGLGIYWKTPPGFPEQQAYFNSWILRCLLPTLQDVLFSKIELLSEPRVLTNLGRFTTHLGEAVYEGWFIDGATVGLEFAGTILEYLQRPDVSRLKSIRLCSQAVATVRSVVFRMVLLKLSEVEGDEAFAFLSRLSYWQVVLLNPNEAQPDYLQLLCYLLYTKLIDTNKNIRLAAASLFRVLLVQKPVEMSSILGQATAPLQQRLQGGFETLVSMEDEAFLQWVDQQSDDLNALFFGVLSKTWEAFVQEENLNTENTWRIRINKRKDKLKQWRQTEEIGEEVLRKHEATLPHWVSNISASEFLKLQRALQDQQDNSAFMWTALSHLTMDLRRSGGILAENKEKKWVLDQTEGRSRMRLRIVPDDSGERQDYQPKRKASEPPAMKIDTQVAPSSSMGDAVGLTPTVPNVDVPDNAQEIRPDSRSMLEESFEMIDDPKVEFEDYEDKNRKVMRSLHRGDQVDSVCNMSRIIGLEATEGLLILGKDNIYILDNFFQRSDGEIVNVWQAPPEERDPYVRMITGRESNERKSQEHETRSWKWSDLISVSKRRFLFRDVALEIFFTDGTSYLLTLISSRARDNLSSQLASKAPQVTGSVGHSRPEDIWRFETLRSPEDAPQSLGSKFASVFGHSPAHPATRKWVKGEISNFHYLMLINTLAGRTFNDLTQYPVFPWVLADYTSDELDLTNPKTFRDLSRPMGCQTPEREAELRERYKAFAEMGAGDSPPFHYGTHYSSAMIVSSYLIRLQPFVKSYLLLQGGTFDHADRLFYSIAKAWESASRGNMSDVRELIPEFFYLPEFLVNSNKYDFGFLQNMTTAIDSVELPPWAKGDPKIFIAKHREALESPYVTQNLHHWIDLVFGCKQKGEAAVEAVNVFHHLSYQGAKDVDTIDDPVERLATIGIIHNFGQTPHQIFTRPHPQREDIRYRMPRLDRLAESLTQLPLSLLDIGEQVSSLSMKQDRLLCAAPLRLNIPPTYDKYMEWGFFDGSVRFYSADNRKLLGHYEHLHIGQLSCAIFADSRTLVTSGTDCTVSTWLFTSTSKSVDLQPAGSLFGHRSPVTVLAVSRSFSTLLSASTDGQILLWDLNRQCFVRELPSKGPVDCARINDVTGEIMVCRGNRVSLFTLNGALLLDQAVCDSTDDQIISCVFYEGVSNEWQERELLFTGHRRGVVNIWSKIIRHGRFELELIRQLHHIDNSRDNGANISAGISCILALPHVVYTGDEAGRVYEWSCVQRR</sequence>
<dbReference type="InterPro" id="IPR011993">
    <property type="entry name" value="PH-like_dom_sf"/>
</dbReference>
<keyword evidence="1" id="KW-0853">WD repeat</keyword>
<dbReference type="PROSITE" id="PS50197">
    <property type="entry name" value="BEACH"/>
    <property type="match status" value="1"/>
</dbReference>
<dbReference type="InterPro" id="IPR000409">
    <property type="entry name" value="BEACH_dom"/>
</dbReference>
<dbReference type="InterPro" id="IPR023362">
    <property type="entry name" value="PH-BEACH_dom"/>
</dbReference>
<dbReference type="InterPro" id="IPR051944">
    <property type="entry name" value="BEACH_domain_protein"/>
</dbReference>
<dbReference type="PANTHER" id="PTHR46108:SF4">
    <property type="entry name" value="BLUE CHEESE"/>
    <property type="match status" value="1"/>
</dbReference>
<reference evidence="4 5" key="1">
    <citation type="submission" date="2020-01" db="EMBL/GenBank/DDBJ databases">
        <title>Aspergillus terreus IFO 6365 whole genome shotgun sequence.</title>
        <authorList>
            <person name="Kanamasa S."/>
            <person name="Takahashi H."/>
        </authorList>
    </citation>
    <scope>NUCLEOTIDE SEQUENCE [LARGE SCALE GENOMIC DNA]</scope>
    <source>
        <strain evidence="4 5">IFO 6365</strain>
    </source>
</reference>
<dbReference type="PANTHER" id="PTHR46108">
    <property type="entry name" value="BLUE CHEESE"/>
    <property type="match status" value="1"/>
</dbReference>
<accession>A0A5M3ZAP3</accession>
<dbReference type="SMART" id="SM00320">
    <property type="entry name" value="WD40"/>
    <property type="match status" value="3"/>
</dbReference>
<dbReference type="SUPFAM" id="SSF49899">
    <property type="entry name" value="Concanavalin A-like lectins/glucanases"/>
    <property type="match status" value="1"/>
</dbReference>
<proteinExistence type="predicted"/>
<dbReference type="FunFam" id="1.10.1540.10:FF:000002">
    <property type="entry name" value="WD repeat and FYVE domain containing 3"/>
    <property type="match status" value="1"/>
</dbReference>
<dbReference type="Proteomes" id="UP000452235">
    <property type="component" value="Unassembled WGS sequence"/>
</dbReference>
<dbReference type="PROSITE" id="PS50082">
    <property type="entry name" value="WD_REPEATS_2"/>
    <property type="match status" value="1"/>
</dbReference>
<feature type="region of interest" description="Disordered" evidence="3">
    <location>
        <begin position="1182"/>
        <end position="1208"/>
    </location>
</feature>
<feature type="compositionally biased region" description="Polar residues" evidence="3">
    <location>
        <begin position="1185"/>
        <end position="1200"/>
    </location>
</feature>
<dbReference type="CDD" id="cd06071">
    <property type="entry name" value="Beach"/>
    <property type="match status" value="1"/>
</dbReference>
<dbReference type="PROSITE" id="PS50294">
    <property type="entry name" value="WD_REPEATS_REGION"/>
    <property type="match status" value="1"/>
</dbReference>
<dbReference type="InterPro" id="IPR015943">
    <property type="entry name" value="WD40/YVTN_repeat-like_dom_sf"/>
</dbReference>
<dbReference type="SMART" id="SM01026">
    <property type="entry name" value="Beach"/>
    <property type="match status" value="1"/>
</dbReference>
<dbReference type="PROSITE" id="PS00678">
    <property type="entry name" value="WD_REPEATS_1"/>
    <property type="match status" value="1"/>
</dbReference>
<dbReference type="InterPro" id="IPR036372">
    <property type="entry name" value="BEACH_dom_sf"/>
</dbReference>
<dbReference type="Gene3D" id="2.60.120.200">
    <property type="match status" value="1"/>
</dbReference>
<gene>
    <name evidence="4" type="ORF">ATEIFO6365_0008029100</name>
</gene>
<evidence type="ECO:0000313" key="4">
    <source>
        <dbReference type="EMBL" id="GFF18347.1"/>
    </source>
</evidence>
<dbReference type="InterPro" id="IPR013320">
    <property type="entry name" value="ConA-like_dom_sf"/>
</dbReference>
<dbReference type="PROSITE" id="PS51783">
    <property type="entry name" value="PH_BEACH"/>
    <property type="match status" value="1"/>
</dbReference>
<evidence type="ECO:0000256" key="2">
    <source>
        <dbReference type="ARBA" id="ARBA00022737"/>
    </source>
</evidence>
<dbReference type="InterPro" id="IPR036322">
    <property type="entry name" value="WD40_repeat_dom_sf"/>
</dbReference>
<evidence type="ECO:0000256" key="3">
    <source>
        <dbReference type="SAM" id="MobiDB-lite"/>
    </source>
</evidence>
<dbReference type="VEuPathDB" id="FungiDB:ATEG_06545"/>
<dbReference type="Gene3D" id="2.30.29.30">
    <property type="entry name" value="Pleckstrin-homology domain (PH domain)/Phosphotyrosine-binding domain (PTB)"/>
    <property type="match status" value="1"/>
</dbReference>
<evidence type="ECO:0000256" key="1">
    <source>
        <dbReference type="ARBA" id="ARBA00022574"/>
    </source>
</evidence>
<name>A0A5M3ZAP3_ASPTE</name>
<evidence type="ECO:0000313" key="5">
    <source>
        <dbReference type="Proteomes" id="UP000452235"/>
    </source>
</evidence>
<dbReference type="InterPro" id="IPR001680">
    <property type="entry name" value="WD40_rpt"/>
</dbReference>
<dbReference type="Gene3D" id="2.130.10.10">
    <property type="entry name" value="YVTN repeat-like/Quinoprotein amine dehydrogenase"/>
    <property type="match status" value="1"/>
</dbReference>
<dbReference type="SUPFAM" id="SSF81837">
    <property type="entry name" value="BEACH domain"/>
    <property type="match status" value="1"/>
</dbReference>
<feature type="compositionally biased region" description="Basic and acidic residues" evidence="3">
    <location>
        <begin position="1631"/>
        <end position="1649"/>
    </location>
</feature>
<dbReference type="EMBL" id="BLJY01000008">
    <property type="protein sequence ID" value="GFF18347.1"/>
    <property type="molecule type" value="Genomic_DNA"/>
</dbReference>